<reference evidence="1" key="1">
    <citation type="submission" date="2022-05" db="EMBL/GenBank/DDBJ databases">
        <title>Metagenome Sequencing of an Archaeal-Dominated Microbial Community from a Hot Spring at the Los Azufres Geothermal Field, Mexico.</title>
        <authorList>
            <person name="Marin-Paredes R."/>
            <person name="Martinez-Romero E."/>
            <person name="Servin-Garciduenas L.E."/>
        </authorList>
    </citation>
    <scope>NUCLEOTIDE SEQUENCE</scope>
    <source>
        <strain evidence="1">AZ1-454</strain>
    </source>
</reference>
<evidence type="ECO:0000313" key="1">
    <source>
        <dbReference type="EMBL" id="MCL7344800.1"/>
    </source>
</evidence>
<dbReference type="Gene3D" id="1.10.1220.10">
    <property type="entry name" value="Met repressor-like"/>
    <property type="match status" value="1"/>
</dbReference>
<comment type="caution">
    <text evidence="1">The sequence shown here is derived from an EMBL/GenBank/DDBJ whole genome shotgun (WGS) entry which is preliminary data.</text>
</comment>
<sequence length="138" mass="15817">MTLVIKKIDEKKLREFKAEAIRRGLTLSEAIEQAIDLWLNKVNDKDEEERRMNNEAFQKMKDEILSKYHDKYVVIAKGQLIGVFDNAQEVAEELRKLNVRQAIVFNPSKDSNKREGEWLGGSLSSALARKANNRAGTI</sequence>
<dbReference type="EMBL" id="JZWS02000042">
    <property type="protein sequence ID" value="MCL7344800.1"/>
    <property type="molecule type" value="Genomic_DNA"/>
</dbReference>
<organism evidence="1">
    <name type="scientific">Candidatus Aramenus sulfurataquae</name>
    <dbReference type="NCBI Taxonomy" id="1326980"/>
    <lineage>
        <taxon>Archaea</taxon>
        <taxon>Thermoproteota</taxon>
        <taxon>Thermoprotei</taxon>
        <taxon>Sulfolobales</taxon>
        <taxon>Sulfolobaceae</taxon>
        <taxon>Candidatus Aramenus</taxon>
    </lineage>
</organism>
<proteinExistence type="predicted"/>
<protein>
    <submittedName>
        <fullName evidence="1">DUF5678 domain-containing protein</fullName>
    </submittedName>
</protein>
<gene>
    <name evidence="1" type="ORF">TQ35_009545</name>
</gene>
<dbReference type="GO" id="GO:0006355">
    <property type="term" value="P:regulation of DNA-templated transcription"/>
    <property type="evidence" value="ECO:0007669"/>
    <property type="project" value="InterPro"/>
</dbReference>
<dbReference type="AlphaFoldDB" id="A0AAE3FL04"/>
<name>A0AAE3FL04_9CREN</name>
<accession>A0AAE3FL04</accession>
<dbReference type="InterPro" id="IPR013321">
    <property type="entry name" value="Arc_rbn_hlx_hlx"/>
</dbReference>